<proteinExistence type="predicted"/>
<keyword evidence="1" id="KW-0812">Transmembrane</keyword>
<name>A0A9X0CJM8_9CNID</name>
<comment type="caution">
    <text evidence="2">The sequence shown here is derived from an EMBL/GenBank/DDBJ whole genome shotgun (WGS) entry which is preliminary data.</text>
</comment>
<organism evidence="2 3">
    <name type="scientific">Desmophyllum pertusum</name>
    <dbReference type="NCBI Taxonomy" id="174260"/>
    <lineage>
        <taxon>Eukaryota</taxon>
        <taxon>Metazoa</taxon>
        <taxon>Cnidaria</taxon>
        <taxon>Anthozoa</taxon>
        <taxon>Hexacorallia</taxon>
        <taxon>Scleractinia</taxon>
        <taxon>Caryophylliina</taxon>
        <taxon>Caryophylliidae</taxon>
        <taxon>Desmophyllum</taxon>
    </lineage>
</organism>
<dbReference type="Proteomes" id="UP001163046">
    <property type="component" value="Unassembled WGS sequence"/>
</dbReference>
<keyword evidence="1" id="KW-0472">Membrane</keyword>
<reference evidence="2" key="1">
    <citation type="submission" date="2023-01" db="EMBL/GenBank/DDBJ databases">
        <title>Genome assembly of the deep-sea coral Lophelia pertusa.</title>
        <authorList>
            <person name="Herrera S."/>
            <person name="Cordes E."/>
        </authorList>
    </citation>
    <scope>NUCLEOTIDE SEQUENCE</scope>
    <source>
        <strain evidence="2">USNM1676648</strain>
        <tissue evidence="2">Polyp</tissue>
    </source>
</reference>
<evidence type="ECO:0000313" key="2">
    <source>
        <dbReference type="EMBL" id="KAJ7351093.1"/>
    </source>
</evidence>
<evidence type="ECO:0000256" key="1">
    <source>
        <dbReference type="SAM" id="Phobius"/>
    </source>
</evidence>
<feature type="transmembrane region" description="Helical" evidence="1">
    <location>
        <begin position="20"/>
        <end position="39"/>
    </location>
</feature>
<protein>
    <submittedName>
        <fullName evidence="2">Uncharacterized protein</fullName>
    </submittedName>
</protein>
<dbReference type="EMBL" id="MU827365">
    <property type="protein sequence ID" value="KAJ7351093.1"/>
    <property type="molecule type" value="Genomic_DNA"/>
</dbReference>
<accession>A0A9X0CJM8</accession>
<keyword evidence="1" id="KW-1133">Transmembrane helix</keyword>
<evidence type="ECO:0000313" key="3">
    <source>
        <dbReference type="Proteomes" id="UP001163046"/>
    </source>
</evidence>
<keyword evidence="3" id="KW-1185">Reference proteome</keyword>
<sequence>MFVHSDTNTVVNQSVRAYNSVILCCIVFQVDIAGMCHIVPCRFLDMKKLLPNAAVCLIRKHNKNEAHQLLPVDVYEGAKKNCSSSSVENQSYCLLSCSNDYLKCWPV</sequence>
<dbReference type="AlphaFoldDB" id="A0A9X0CJM8"/>
<gene>
    <name evidence="2" type="ORF">OS493_036783</name>
</gene>